<dbReference type="InterPro" id="IPR036291">
    <property type="entry name" value="NAD(P)-bd_dom_sf"/>
</dbReference>
<reference evidence="2 3" key="1">
    <citation type="submission" date="2021-01" db="EMBL/GenBank/DDBJ databases">
        <title>Genomic Encyclopedia of Type Strains, Phase IV (KMG-IV): sequencing the most valuable type-strain genomes for metagenomic binning, comparative biology and taxonomic classification.</title>
        <authorList>
            <person name="Goeker M."/>
        </authorList>
    </citation>
    <scope>NUCLEOTIDE SEQUENCE [LARGE SCALE GENOMIC DNA]</scope>
    <source>
        <strain evidence="2 3">DSM 28236</strain>
    </source>
</reference>
<organism evidence="2 3">
    <name type="scientific">Scopulibacillus daqui</name>
    <dbReference type="NCBI Taxonomy" id="1469162"/>
    <lineage>
        <taxon>Bacteria</taxon>
        <taxon>Bacillati</taxon>
        <taxon>Bacillota</taxon>
        <taxon>Bacilli</taxon>
        <taxon>Bacillales</taxon>
        <taxon>Sporolactobacillaceae</taxon>
        <taxon>Scopulibacillus</taxon>
    </lineage>
</organism>
<name>A0ABS2Q3Y0_9BACL</name>
<protein>
    <submittedName>
        <fullName evidence="2">NADPH:quinone reductase-like Zn-dependent oxidoreductase</fullName>
    </submittedName>
</protein>
<accession>A0ABS2Q3Y0</accession>
<evidence type="ECO:0000313" key="2">
    <source>
        <dbReference type="EMBL" id="MBM7647004.1"/>
    </source>
</evidence>
<keyword evidence="3" id="KW-1185">Reference proteome</keyword>
<dbReference type="SUPFAM" id="SSF51735">
    <property type="entry name" value="NAD(P)-binding Rossmann-fold domains"/>
    <property type="match status" value="1"/>
</dbReference>
<feature type="domain" description="Enoyl reductase (ER)" evidence="1">
    <location>
        <begin position="11"/>
        <end position="201"/>
    </location>
</feature>
<evidence type="ECO:0000259" key="1">
    <source>
        <dbReference type="SMART" id="SM00829"/>
    </source>
</evidence>
<dbReference type="SUPFAM" id="SSF50129">
    <property type="entry name" value="GroES-like"/>
    <property type="match status" value="1"/>
</dbReference>
<dbReference type="Gene3D" id="3.40.50.720">
    <property type="entry name" value="NAD(P)-binding Rossmann-like Domain"/>
    <property type="match status" value="1"/>
</dbReference>
<dbReference type="Proteomes" id="UP000808914">
    <property type="component" value="Unassembled WGS sequence"/>
</dbReference>
<dbReference type="PANTHER" id="PTHR45033">
    <property type="match status" value="1"/>
</dbReference>
<dbReference type="EMBL" id="JAFBER010000038">
    <property type="protein sequence ID" value="MBM7647004.1"/>
    <property type="molecule type" value="Genomic_DNA"/>
</dbReference>
<dbReference type="InterPro" id="IPR052711">
    <property type="entry name" value="Zinc_ADH-like"/>
</dbReference>
<dbReference type="PANTHER" id="PTHR45033:SF3">
    <property type="entry name" value="DEHYDROGENASE, PUTATIVE (AFU_ORTHOLOGUE AFUA_2G13270)-RELATED"/>
    <property type="match status" value="1"/>
</dbReference>
<sequence>MKAIVHKGEEGLAGVAYIDINEPQVKGCEVKIKLKTAGLNHRDLFVLSRHSGVETPLVIGSDGAGIIEEIGEGVEGLAIGQEVVIIPSLRWREKSPAPPEDHEILGMPDNGTFAESIVINAEQVSAKPKHLTWEEAGVLPLGALTAYRAMFTRGNLQAGQTVFIPGAGSGVATFLVQMAKAAGARVSSVLEAQKKMKKPCS</sequence>
<dbReference type="Pfam" id="PF08240">
    <property type="entry name" value="ADH_N"/>
    <property type="match status" value="1"/>
</dbReference>
<proteinExistence type="predicted"/>
<comment type="caution">
    <text evidence="2">The sequence shown here is derived from an EMBL/GenBank/DDBJ whole genome shotgun (WGS) entry which is preliminary data.</text>
</comment>
<dbReference type="InterPro" id="IPR013154">
    <property type="entry name" value="ADH-like_N"/>
</dbReference>
<dbReference type="SMART" id="SM00829">
    <property type="entry name" value="PKS_ER"/>
    <property type="match status" value="1"/>
</dbReference>
<dbReference type="InterPro" id="IPR020843">
    <property type="entry name" value="ER"/>
</dbReference>
<dbReference type="InterPro" id="IPR011032">
    <property type="entry name" value="GroES-like_sf"/>
</dbReference>
<evidence type="ECO:0000313" key="3">
    <source>
        <dbReference type="Proteomes" id="UP000808914"/>
    </source>
</evidence>
<dbReference type="Gene3D" id="3.90.180.10">
    <property type="entry name" value="Medium-chain alcohol dehydrogenases, catalytic domain"/>
    <property type="match status" value="1"/>
</dbReference>
<gene>
    <name evidence="2" type="ORF">JOD45_003239</name>
</gene>